<dbReference type="OrthoDB" id="189112at2"/>
<comment type="similarity">
    <text evidence="2">Belongs to the YkuD family.</text>
</comment>
<gene>
    <name evidence="10" type="ORF">A7Q10_07855</name>
</gene>
<dbReference type="SUPFAM" id="SSF141523">
    <property type="entry name" value="L,D-transpeptidase catalytic domain-like"/>
    <property type="match status" value="1"/>
</dbReference>
<evidence type="ECO:0000256" key="5">
    <source>
        <dbReference type="ARBA" id="ARBA00022984"/>
    </source>
</evidence>
<dbReference type="RefSeq" id="WP_134440010.1">
    <property type="nucleotide sequence ID" value="NZ_CP065957.1"/>
</dbReference>
<dbReference type="GO" id="GO:0071555">
    <property type="term" value="P:cell wall organization"/>
    <property type="evidence" value="ECO:0007669"/>
    <property type="project" value="UniProtKB-UniRule"/>
</dbReference>
<dbReference type="Gene3D" id="2.40.440.10">
    <property type="entry name" value="L,D-transpeptidase catalytic domain-like"/>
    <property type="match status" value="1"/>
</dbReference>
<dbReference type="InterPro" id="IPR050979">
    <property type="entry name" value="LD-transpeptidase"/>
</dbReference>
<reference evidence="10 11" key="1">
    <citation type="submission" date="2016-05" db="EMBL/GenBank/DDBJ databases">
        <title>Diversity and Homogeneity among Thermoacidophilic Verrucomicrobia Methanotrophs Linked with Geographical Origin.</title>
        <authorList>
            <person name="Erikstad H.-A."/>
            <person name="Smestad N.B."/>
            <person name="Ceballos R.M."/>
            <person name="Birkeland N.-K."/>
        </authorList>
    </citation>
    <scope>NUCLEOTIDE SEQUENCE [LARGE SCALE GENOMIC DNA]</scope>
    <source>
        <strain evidence="10 11">Phi</strain>
    </source>
</reference>
<dbReference type="PANTHER" id="PTHR30582:SF2">
    <property type="entry name" value="L,D-TRANSPEPTIDASE YCIB-RELATED"/>
    <property type="match status" value="1"/>
</dbReference>
<sequence length="214" mass="24184">MGKTWRSLLKLFFFLSLSFDLIAQSAHSSIESPKTSVHRIVKVSLQNQAVYVLEGTKPIFVAACTVGKAGHPTPKGTFHVTSKSMKKRSNSYGFWVRGEEIRMTESPSSPPPGGNWRYVGYPMPYWVEFFPGYGFHEGFVWSSPRTHGCIRLHGQSAIQFFNLVNVGTPIFIADSFPEDLTLGKHILRPRDELLPDPPGQFMISDKAFEKPWEF</sequence>
<dbReference type="AlphaFoldDB" id="A0A4Y8PC42"/>
<keyword evidence="4 7" id="KW-0133">Cell shape</keyword>
<dbReference type="PROSITE" id="PS52029">
    <property type="entry name" value="LD_TPASE"/>
    <property type="match status" value="1"/>
</dbReference>
<dbReference type="GO" id="GO:0016740">
    <property type="term" value="F:transferase activity"/>
    <property type="evidence" value="ECO:0007669"/>
    <property type="project" value="UniProtKB-KW"/>
</dbReference>
<dbReference type="UniPathway" id="UPA00219"/>
<evidence type="ECO:0000256" key="6">
    <source>
        <dbReference type="ARBA" id="ARBA00023316"/>
    </source>
</evidence>
<evidence type="ECO:0000313" key="11">
    <source>
        <dbReference type="Proteomes" id="UP000297713"/>
    </source>
</evidence>
<evidence type="ECO:0000256" key="3">
    <source>
        <dbReference type="ARBA" id="ARBA00022679"/>
    </source>
</evidence>
<evidence type="ECO:0000259" key="9">
    <source>
        <dbReference type="PROSITE" id="PS52029"/>
    </source>
</evidence>
<keyword evidence="6 7" id="KW-0961">Cell wall biogenesis/degradation</keyword>
<dbReference type="GO" id="GO:0018104">
    <property type="term" value="P:peptidoglycan-protein cross-linking"/>
    <property type="evidence" value="ECO:0007669"/>
    <property type="project" value="TreeGrafter"/>
</dbReference>
<proteinExistence type="inferred from homology"/>
<evidence type="ECO:0000256" key="1">
    <source>
        <dbReference type="ARBA" id="ARBA00004752"/>
    </source>
</evidence>
<feature type="signal peptide" evidence="8">
    <location>
        <begin position="1"/>
        <end position="23"/>
    </location>
</feature>
<feature type="active site" description="Proton donor/acceptor" evidence="7">
    <location>
        <position position="136"/>
    </location>
</feature>
<dbReference type="InterPro" id="IPR038063">
    <property type="entry name" value="Transpep_catalytic_dom"/>
</dbReference>
<feature type="domain" description="L,D-TPase catalytic" evidence="9">
    <location>
        <begin position="39"/>
        <end position="173"/>
    </location>
</feature>
<evidence type="ECO:0000256" key="4">
    <source>
        <dbReference type="ARBA" id="ARBA00022960"/>
    </source>
</evidence>
<keyword evidence="3" id="KW-0808">Transferase</keyword>
<dbReference type="CDD" id="cd16913">
    <property type="entry name" value="YkuD_like"/>
    <property type="match status" value="1"/>
</dbReference>
<feature type="chain" id="PRO_5021454146" description="L,D-TPase catalytic domain-containing protein" evidence="8">
    <location>
        <begin position="24"/>
        <end position="214"/>
    </location>
</feature>
<comment type="pathway">
    <text evidence="1 7">Cell wall biogenesis; peptidoglycan biosynthesis.</text>
</comment>
<keyword evidence="5 7" id="KW-0573">Peptidoglycan synthesis</keyword>
<dbReference type="GO" id="GO:0005576">
    <property type="term" value="C:extracellular region"/>
    <property type="evidence" value="ECO:0007669"/>
    <property type="project" value="TreeGrafter"/>
</dbReference>
<dbReference type="GO" id="GO:0008360">
    <property type="term" value="P:regulation of cell shape"/>
    <property type="evidence" value="ECO:0007669"/>
    <property type="project" value="UniProtKB-UniRule"/>
</dbReference>
<evidence type="ECO:0000313" key="10">
    <source>
        <dbReference type="EMBL" id="TFE68783.1"/>
    </source>
</evidence>
<organism evidence="10 11">
    <name type="scientific">Methylacidiphilum caldifontis</name>
    <dbReference type="NCBI Taxonomy" id="2795386"/>
    <lineage>
        <taxon>Bacteria</taxon>
        <taxon>Pseudomonadati</taxon>
        <taxon>Verrucomicrobiota</taxon>
        <taxon>Methylacidiphilae</taxon>
        <taxon>Methylacidiphilales</taxon>
        <taxon>Methylacidiphilaceae</taxon>
        <taxon>Methylacidiphilum (ex Ratnadevi et al. 2023)</taxon>
    </lineage>
</organism>
<dbReference type="Proteomes" id="UP000297713">
    <property type="component" value="Unassembled WGS sequence"/>
</dbReference>
<evidence type="ECO:0000256" key="8">
    <source>
        <dbReference type="SAM" id="SignalP"/>
    </source>
</evidence>
<evidence type="ECO:0000256" key="2">
    <source>
        <dbReference type="ARBA" id="ARBA00005992"/>
    </source>
</evidence>
<keyword evidence="8" id="KW-0732">Signal</keyword>
<comment type="caution">
    <text evidence="10">The sequence shown here is derived from an EMBL/GenBank/DDBJ whole genome shotgun (WGS) entry which is preliminary data.</text>
</comment>
<dbReference type="InterPro" id="IPR005490">
    <property type="entry name" value="LD_TPept_cat_dom"/>
</dbReference>
<name>A0A4Y8PC42_9BACT</name>
<evidence type="ECO:0000256" key="7">
    <source>
        <dbReference type="PROSITE-ProRule" id="PRU01373"/>
    </source>
</evidence>
<feature type="active site" description="Nucleophile" evidence="7">
    <location>
        <position position="149"/>
    </location>
</feature>
<keyword evidence="11" id="KW-1185">Reference proteome</keyword>
<dbReference type="EMBL" id="LXQC01000137">
    <property type="protein sequence ID" value="TFE68783.1"/>
    <property type="molecule type" value="Genomic_DNA"/>
</dbReference>
<protein>
    <recommendedName>
        <fullName evidence="9">L,D-TPase catalytic domain-containing protein</fullName>
    </recommendedName>
</protein>
<dbReference type="PANTHER" id="PTHR30582">
    <property type="entry name" value="L,D-TRANSPEPTIDASE"/>
    <property type="match status" value="1"/>
</dbReference>
<dbReference type="GO" id="GO:0071972">
    <property type="term" value="F:peptidoglycan L,D-transpeptidase activity"/>
    <property type="evidence" value="ECO:0007669"/>
    <property type="project" value="TreeGrafter"/>
</dbReference>
<accession>A0A4Y8PC42</accession>
<dbReference type="Pfam" id="PF03734">
    <property type="entry name" value="YkuD"/>
    <property type="match status" value="1"/>
</dbReference>